<evidence type="ECO:0000313" key="3">
    <source>
        <dbReference type="Proteomes" id="UP000012160"/>
    </source>
</evidence>
<evidence type="ECO:0000256" key="1">
    <source>
        <dbReference type="SAM" id="Coils"/>
    </source>
</evidence>
<keyword evidence="1" id="KW-0175">Coiled coil</keyword>
<evidence type="ECO:0000313" key="2">
    <source>
        <dbReference type="EMBL" id="EMO43875.1"/>
    </source>
</evidence>
<sequence length="347" mass="39475">MQQWFLARCRVAELFPQSKTKYTDKLLSPKEKLNDLLKNHSVDSQALVIAVATLLANSADKNEKVEDHLTLLNKEVQKLEERNKSLIEKLKNTENEKDQINNILSEVKENFEKIEGKSSLAHLINKVSEEALEHILTNPEFSSKFTNELEEDCALISIDIRRSTGLMLKEKNSHSFTMFISTLGEGLKSIILNNFGIFDKFTGDGILAFFPKFFSGEDFILHSAKAAEEYHVFFRKYYDESRHLFQTVLKDIGLGIGIDYGKTNITRINNEVTLVGSPVVYACRLSGADAYTTLFNQSAKDAIISLASENVNIIEMEKDIEHEGIIIAYKLEIKWFPILLRKPSWSS</sequence>
<organism evidence="2 3">
    <name type="scientific">Leptospira santarosai str. ZUN179</name>
    <dbReference type="NCBI Taxonomy" id="1049985"/>
    <lineage>
        <taxon>Bacteria</taxon>
        <taxon>Pseudomonadati</taxon>
        <taxon>Spirochaetota</taxon>
        <taxon>Spirochaetia</taxon>
        <taxon>Leptospirales</taxon>
        <taxon>Leptospiraceae</taxon>
        <taxon>Leptospira</taxon>
    </lineage>
</organism>
<reference evidence="2 3" key="1">
    <citation type="submission" date="2013-01" db="EMBL/GenBank/DDBJ databases">
        <authorList>
            <person name="Harkins D.M."/>
            <person name="Durkin A.S."/>
            <person name="Brinkac L.M."/>
            <person name="Haft D.H."/>
            <person name="Selengut J.D."/>
            <person name="Sanka R."/>
            <person name="DePew J."/>
            <person name="Purushe J."/>
            <person name="Matthias M.A."/>
            <person name="Vinetz J.M."/>
            <person name="Sutton G.G."/>
            <person name="Nierman W.C."/>
            <person name="Fouts D.E."/>
        </authorList>
    </citation>
    <scope>NUCLEOTIDE SEQUENCE [LARGE SCALE GENOMIC DNA]</scope>
    <source>
        <strain evidence="2 3">ZUN179</strain>
    </source>
</reference>
<dbReference type="Proteomes" id="UP000012160">
    <property type="component" value="Unassembled WGS sequence"/>
</dbReference>
<gene>
    <name evidence="2" type="ORF">LEP1GSC187_2744</name>
</gene>
<dbReference type="InterPro" id="IPR029787">
    <property type="entry name" value="Nucleotide_cyclase"/>
</dbReference>
<dbReference type="Gene3D" id="3.30.70.1230">
    <property type="entry name" value="Nucleotide cyclase"/>
    <property type="match status" value="1"/>
</dbReference>
<accession>M6UH49</accession>
<dbReference type="SUPFAM" id="SSF57997">
    <property type="entry name" value="Tropomyosin"/>
    <property type="match status" value="1"/>
</dbReference>
<dbReference type="EMBL" id="AHOQ02000046">
    <property type="protein sequence ID" value="EMO43875.1"/>
    <property type="molecule type" value="Genomic_DNA"/>
</dbReference>
<evidence type="ECO:0008006" key="4">
    <source>
        <dbReference type="Google" id="ProtNLM"/>
    </source>
</evidence>
<dbReference type="RefSeq" id="WP_004486458.1">
    <property type="nucleotide sequence ID" value="NZ_AHOQ02000046.1"/>
</dbReference>
<feature type="coiled-coil region" evidence="1">
    <location>
        <begin position="55"/>
        <end position="117"/>
    </location>
</feature>
<proteinExistence type="predicted"/>
<name>M6UH49_9LEPT</name>
<dbReference type="SUPFAM" id="SSF55073">
    <property type="entry name" value="Nucleotide cyclase"/>
    <property type="match status" value="1"/>
</dbReference>
<comment type="caution">
    <text evidence="2">The sequence shown here is derived from an EMBL/GenBank/DDBJ whole genome shotgun (WGS) entry which is preliminary data.</text>
</comment>
<protein>
    <recommendedName>
        <fullName evidence="4">Adenylate/guanylate cyclase catalytic domain protein</fullName>
    </recommendedName>
</protein>
<dbReference type="AlphaFoldDB" id="M6UH49"/>